<keyword evidence="5" id="KW-1017">Isopeptide bond</keyword>
<keyword evidence="13" id="KW-0131">Cell cycle</keyword>
<dbReference type="InterPro" id="IPR034752">
    <property type="entry name" value="Mis18"/>
</dbReference>
<evidence type="ECO:0000313" key="22">
    <source>
        <dbReference type="RefSeq" id="XP_031419622.1"/>
    </source>
</evidence>
<dbReference type="GO" id="GO:0046872">
    <property type="term" value="F:metal ion binding"/>
    <property type="evidence" value="ECO:0007669"/>
    <property type="project" value="UniProtKB-KW"/>
</dbReference>
<evidence type="ECO:0000259" key="17">
    <source>
        <dbReference type="PROSITE" id="PS51793"/>
    </source>
</evidence>
<evidence type="ECO:0000256" key="2">
    <source>
        <dbReference type="ARBA" id="ARBA00004123"/>
    </source>
</evidence>
<dbReference type="RefSeq" id="XP_031419623.1">
    <property type="nucleotide sequence ID" value="XM_031563763.2"/>
</dbReference>
<dbReference type="GO" id="GO:0007059">
    <property type="term" value="P:chromosome segregation"/>
    <property type="evidence" value="ECO:0007669"/>
    <property type="project" value="TreeGrafter"/>
</dbReference>
<name>A0A6P8F6U0_CLUHA</name>
<dbReference type="RefSeq" id="XP_031419619.1">
    <property type="nucleotide sequence ID" value="XM_031563759.2"/>
</dbReference>
<evidence type="ECO:0000256" key="9">
    <source>
        <dbReference type="ARBA" id="ARBA00022776"/>
    </source>
</evidence>
<keyword evidence="8" id="KW-0479">Metal-binding</keyword>
<dbReference type="PANTHER" id="PTHR16431">
    <property type="entry name" value="NEUROGENIC PROTEIN MASTERMIND"/>
    <property type="match status" value="1"/>
</dbReference>
<gene>
    <name evidence="19 20 21 22 23 24" type="primary">mis18a</name>
</gene>
<proteinExistence type="predicted"/>
<dbReference type="Proteomes" id="UP000515152">
    <property type="component" value="Chromosome 26"/>
</dbReference>
<organism evidence="18 20">
    <name type="scientific">Clupea harengus</name>
    <name type="common">Atlantic herring</name>
    <dbReference type="NCBI Taxonomy" id="7950"/>
    <lineage>
        <taxon>Eukaryota</taxon>
        <taxon>Metazoa</taxon>
        <taxon>Chordata</taxon>
        <taxon>Craniata</taxon>
        <taxon>Vertebrata</taxon>
        <taxon>Euteleostomi</taxon>
        <taxon>Actinopterygii</taxon>
        <taxon>Neopterygii</taxon>
        <taxon>Teleostei</taxon>
        <taxon>Clupei</taxon>
        <taxon>Clupeiformes</taxon>
        <taxon>Clupeoidei</taxon>
        <taxon>Clupeidae</taxon>
        <taxon>Clupea</taxon>
    </lineage>
</organism>
<dbReference type="GO" id="GO:0034080">
    <property type="term" value="P:CENP-A containing chromatin assembly"/>
    <property type="evidence" value="ECO:0007669"/>
    <property type="project" value="TreeGrafter"/>
</dbReference>
<evidence type="ECO:0000256" key="5">
    <source>
        <dbReference type="ARBA" id="ARBA00022499"/>
    </source>
</evidence>
<evidence type="ECO:0000256" key="7">
    <source>
        <dbReference type="ARBA" id="ARBA00022618"/>
    </source>
</evidence>
<evidence type="ECO:0000313" key="23">
    <source>
        <dbReference type="RefSeq" id="XP_031419623.1"/>
    </source>
</evidence>
<dbReference type="GO" id="GO:0005634">
    <property type="term" value="C:nucleus"/>
    <property type="evidence" value="ECO:0007669"/>
    <property type="project" value="UniProtKB-SubCell"/>
</dbReference>
<dbReference type="GeneID" id="116219812"/>
<comment type="subcellular location">
    <subcellularLocation>
        <location evidence="3">Chromosome</location>
        <location evidence="3">Centromere</location>
    </subcellularLocation>
    <subcellularLocation>
        <location evidence="2">Nucleus</location>
    </subcellularLocation>
</comment>
<keyword evidence="10" id="KW-0862">Zinc</keyword>
<dbReference type="PANTHER" id="PTHR16431:SF2">
    <property type="entry name" value="PROTEIN MIS18-ALPHA"/>
    <property type="match status" value="1"/>
</dbReference>
<dbReference type="PROSITE" id="PS51793">
    <property type="entry name" value="MIS18"/>
    <property type="match status" value="1"/>
</dbReference>
<dbReference type="CTD" id="54069"/>
<dbReference type="RefSeq" id="XP_031419621.1">
    <property type="nucleotide sequence ID" value="XM_031563761.2"/>
</dbReference>
<dbReference type="KEGG" id="char:116219812"/>
<keyword evidence="14" id="KW-0137">Centromere</keyword>
<keyword evidence="12" id="KW-0539">Nucleus</keyword>
<evidence type="ECO:0000313" key="18">
    <source>
        <dbReference type="Proteomes" id="UP000515152"/>
    </source>
</evidence>
<keyword evidence="9" id="KW-0498">Mitosis</keyword>
<sequence length="182" mass="19916">MGDGYLSTSESVVGDGTYTLVGEEDTDAPAVFFCVKCRLPLGDSFTWAGTDEQQNHILLRRVSNNVVLGKEPLFAGKYKRMGCVIRTLTCLGCSSPVGIMYVSTPKELDHRRSLFSMDVAKIDSYVVGSSSQQRAVLSSEKTPVSLEYREGVQQQLNEVKALTVAIGQRLSEIEADLQIKSV</sequence>
<dbReference type="Pfam" id="PF03226">
    <property type="entry name" value="Yippee-Mis18"/>
    <property type="match status" value="1"/>
</dbReference>
<keyword evidence="7" id="KW-0132">Cell division</keyword>
<evidence type="ECO:0000313" key="24">
    <source>
        <dbReference type="RefSeq" id="XP_031419624.1"/>
    </source>
</evidence>
<evidence type="ECO:0000256" key="14">
    <source>
        <dbReference type="ARBA" id="ARBA00023328"/>
    </source>
</evidence>
<reference evidence="19 20" key="1">
    <citation type="submission" date="2025-04" db="UniProtKB">
        <authorList>
            <consortium name="RefSeq"/>
        </authorList>
    </citation>
    <scope>IDENTIFICATION</scope>
</reference>
<evidence type="ECO:0000256" key="8">
    <source>
        <dbReference type="ARBA" id="ARBA00022723"/>
    </source>
</evidence>
<dbReference type="InterPro" id="IPR004910">
    <property type="entry name" value="Yippee/Mis18/Cereblon"/>
</dbReference>
<evidence type="ECO:0000256" key="11">
    <source>
        <dbReference type="ARBA" id="ARBA00022843"/>
    </source>
</evidence>
<dbReference type="GO" id="GO:0051301">
    <property type="term" value="P:cell division"/>
    <property type="evidence" value="ECO:0007669"/>
    <property type="project" value="UniProtKB-KW"/>
</dbReference>
<accession>A0A6P8F6U0</accession>
<dbReference type="RefSeq" id="XP_031419622.1">
    <property type="nucleotide sequence ID" value="XM_031563762.1"/>
</dbReference>
<keyword evidence="4" id="KW-0158">Chromosome</keyword>
<evidence type="ECO:0000256" key="16">
    <source>
        <dbReference type="ARBA" id="ARBA00046705"/>
    </source>
</evidence>
<evidence type="ECO:0000256" key="1">
    <source>
        <dbReference type="ARBA" id="ARBA00003694"/>
    </source>
</evidence>
<evidence type="ECO:0000256" key="6">
    <source>
        <dbReference type="ARBA" id="ARBA00022553"/>
    </source>
</evidence>
<evidence type="ECO:0000256" key="12">
    <source>
        <dbReference type="ARBA" id="ARBA00023242"/>
    </source>
</evidence>
<protein>
    <recommendedName>
        <fullName evidence="15">Protein Mis18-alpha</fullName>
    </recommendedName>
</protein>
<evidence type="ECO:0000313" key="19">
    <source>
        <dbReference type="RefSeq" id="XP_031419619.1"/>
    </source>
</evidence>
<comment type="subunit">
    <text evidence="16">Homodimer, and heterodimer with OIP5/MIS18B. Identified in a complex containing MIS18A, OIP5/MIS18B, MIS18BP1, RBBP7 and RBBP4.</text>
</comment>
<evidence type="ECO:0000313" key="20">
    <source>
        <dbReference type="RefSeq" id="XP_031419620.1"/>
    </source>
</evidence>
<evidence type="ECO:0000256" key="13">
    <source>
        <dbReference type="ARBA" id="ARBA00023306"/>
    </source>
</evidence>
<dbReference type="GO" id="GO:0000775">
    <property type="term" value="C:chromosome, centromeric region"/>
    <property type="evidence" value="ECO:0007669"/>
    <property type="project" value="UniProtKB-SubCell"/>
</dbReference>
<keyword evidence="11" id="KW-0832">Ubl conjugation</keyword>
<evidence type="ECO:0000256" key="3">
    <source>
        <dbReference type="ARBA" id="ARBA00004584"/>
    </source>
</evidence>
<dbReference type="AlphaFoldDB" id="A0A6P8F6U0"/>
<dbReference type="RefSeq" id="XP_031419620.1">
    <property type="nucleotide sequence ID" value="XM_031563760.2"/>
</dbReference>
<dbReference type="RefSeq" id="XP_031419624.1">
    <property type="nucleotide sequence ID" value="XM_031563764.2"/>
</dbReference>
<evidence type="ECO:0000256" key="10">
    <source>
        <dbReference type="ARBA" id="ARBA00022833"/>
    </source>
</evidence>
<dbReference type="GeneTree" id="ENSGT00940000154267"/>
<comment type="function">
    <text evidence="1">Required for recruitment of CENPA to centromeres and normal chromosome segregation during mitosis.</text>
</comment>
<dbReference type="OrthoDB" id="74210at2759"/>
<evidence type="ECO:0000256" key="15">
    <source>
        <dbReference type="ARBA" id="ARBA00039650"/>
    </source>
</evidence>
<keyword evidence="18" id="KW-1185">Reference proteome</keyword>
<feature type="domain" description="Mis18" evidence="17">
    <location>
        <begin position="29"/>
        <end position="127"/>
    </location>
</feature>
<evidence type="ECO:0000313" key="21">
    <source>
        <dbReference type="RefSeq" id="XP_031419621.1"/>
    </source>
</evidence>
<evidence type="ECO:0000256" key="4">
    <source>
        <dbReference type="ARBA" id="ARBA00022454"/>
    </source>
</evidence>
<keyword evidence="6" id="KW-0597">Phosphoprotein</keyword>
<dbReference type="GO" id="GO:0000785">
    <property type="term" value="C:chromatin"/>
    <property type="evidence" value="ECO:0007669"/>
    <property type="project" value="TreeGrafter"/>
</dbReference>